<dbReference type="InterPro" id="IPR001647">
    <property type="entry name" value="HTH_TetR"/>
</dbReference>
<evidence type="ECO:0000256" key="3">
    <source>
        <dbReference type="ARBA" id="ARBA00023163"/>
    </source>
</evidence>
<proteinExistence type="predicted"/>
<evidence type="ECO:0000313" key="7">
    <source>
        <dbReference type="Proteomes" id="UP001140293"/>
    </source>
</evidence>
<reference evidence="6" key="2">
    <citation type="journal article" date="2022" name="BMC Genomics">
        <title>Comparative genome analysis of mycobacteria focusing on tRNA and non-coding RNA.</title>
        <authorList>
            <person name="Behra P.R.K."/>
            <person name="Pettersson B.M.F."/>
            <person name="Ramesh M."/>
            <person name="Das S."/>
            <person name="Dasgupta S."/>
            <person name="Kirsebom L.A."/>
        </authorList>
    </citation>
    <scope>NUCLEOTIDE SEQUENCE</scope>
    <source>
        <strain evidence="6">DSM 44615</strain>
    </source>
</reference>
<dbReference type="SUPFAM" id="SSF46689">
    <property type="entry name" value="Homeodomain-like"/>
    <property type="match status" value="1"/>
</dbReference>
<dbReference type="PROSITE" id="PS50977">
    <property type="entry name" value="HTH_TETR_2"/>
    <property type="match status" value="1"/>
</dbReference>
<reference evidence="6" key="1">
    <citation type="submission" date="2020-07" db="EMBL/GenBank/DDBJ databases">
        <authorList>
            <person name="Pettersson B.M.F."/>
            <person name="Behra P.R.K."/>
            <person name="Ramesh M."/>
            <person name="Das S."/>
            <person name="Dasgupta S."/>
            <person name="Kirsebom L.A."/>
        </authorList>
    </citation>
    <scope>NUCLEOTIDE SEQUENCE</scope>
    <source>
        <strain evidence="6">DSM 44615</strain>
    </source>
</reference>
<dbReference type="GO" id="GO:0000976">
    <property type="term" value="F:transcription cis-regulatory region binding"/>
    <property type="evidence" value="ECO:0007669"/>
    <property type="project" value="TreeGrafter"/>
</dbReference>
<dbReference type="InterPro" id="IPR050109">
    <property type="entry name" value="HTH-type_TetR-like_transc_reg"/>
</dbReference>
<dbReference type="InterPro" id="IPR009057">
    <property type="entry name" value="Homeodomain-like_sf"/>
</dbReference>
<organism evidence="6 7">
    <name type="scientific">[Mycobacterium] manitobense</name>
    <dbReference type="NCBI Taxonomy" id="190147"/>
    <lineage>
        <taxon>Bacteria</taxon>
        <taxon>Bacillati</taxon>
        <taxon>Actinomycetota</taxon>
        <taxon>Actinomycetes</taxon>
        <taxon>Mycobacteriales</taxon>
        <taxon>Mycobacteriaceae</taxon>
        <taxon>Mycolicibacterium</taxon>
    </lineage>
</organism>
<evidence type="ECO:0000259" key="5">
    <source>
        <dbReference type="PROSITE" id="PS50977"/>
    </source>
</evidence>
<dbReference type="PRINTS" id="PR00455">
    <property type="entry name" value="HTHTETR"/>
</dbReference>
<dbReference type="InterPro" id="IPR036271">
    <property type="entry name" value="Tet_transcr_reg_TetR-rel_C_sf"/>
</dbReference>
<keyword evidence="2 4" id="KW-0238">DNA-binding</keyword>
<dbReference type="EMBL" id="JACKSJ010000062">
    <property type="protein sequence ID" value="MCV7169917.1"/>
    <property type="molecule type" value="Genomic_DNA"/>
</dbReference>
<evidence type="ECO:0000313" key="6">
    <source>
        <dbReference type="EMBL" id="MCV7169917.1"/>
    </source>
</evidence>
<gene>
    <name evidence="6" type="ORF">H7I41_08265</name>
</gene>
<feature type="domain" description="HTH tetR-type" evidence="5">
    <location>
        <begin position="8"/>
        <end position="68"/>
    </location>
</feature>
<protein>
    <submittedName>
        <fullName evidence="6">TetR/AcrR family transcriptional regulator</fullName>
    </submittedName>
</protein>
<evidence type="ECO:0000256" key="2">
    <source>
        <dbReference type="ARBA" id="ARBA00023125"/>
    </source>
</evidence>
<dbReference type="PANTHER" id="PTHR30055">
    <property type="entry name" value="HTH-TYPE TRANSCRIPTIONAL REGULATOR RUTR"/>
    <property type="match status" value="1"/>
</dbReference>
<comment type="caution">
    <text evidence="6">The sequence shown here is derived from an EMBL/GenBank/DDBJ whole genome shotgun (WGS) entry which is preliminary data.</text>
</comment>
<name>A0A9X2YNR3_9MYCO</name>
<dbReference type="GO" id="GO:0003700">
    <property type="term" value="F:DNA-binding transcription factor activity"/>
    <property type="evidence" value="ECO:0007669"/>
    <property type="project" value="TreeGrafter"/>
</dbReference>
<keyword evidence="3" id="KW-0804">Transcription</keyword>
<dbReference type="AlphaFoldDB" id="A0A9X2YNR3"/>
<dbReference type="PANTHER" id="PTHR30055:SF234">
    <property type="entry name" value="HTH-TYPE TRANSCRIPTIONAL REGULATOR BETI"/>
    <property type="match status" value="1"/>
</dbReference>
<accession>A0A9X2YNR3</accession>
<dbReference type="SUPFAM" id="SSF48498">
    <property type="entry name" value="Tetracyclin repressor-like, C-terminal domain"/>
    <property type="match status" value="1"/>
</dbReference>
<evidence type="ECO:0000256" key="1">
    <source>
        <dbReference type="ARBA" id="ARBA00023015"/>
    </source>
</evidence>
<dbReference type="Proteomes" id="UP001140293">
    <property type="component" value="Unassembled WGS sequence"/>
</dbReference>
<sequence>MPRQARSEATRRRIVDAAVDLIGEIGYPAVGLGDIIERAELTKGALYYHFDSKESLAVAIIAEGGANLLATFRSISASTSPALENIIHGLFMVVDRVATDPLTRTAAQLLRVFGGFSEVSRLVYAGWLDEMADEVRRAATEGDLRAGLEPGAVAEIIVGAMLGAELLSGVDDDLRNRLTRMWQVLLPAVVADESLGYFREFLAREALRAPSGG</sequence>
<feature type="DNA-binding region" description="H-T-H motif" evidence="4">
    <location>
        <begin position="31"/>
        <end position="50"/>
    </location>
</feature>
<keyword evidence="7" id="KW-1185">Reference proteome</keyword>
<dbReference type="RefSeq" id="WP_264012100.1">
    <property type="nucleotide sequence ID" value="NZ_JACKSJ010000062.1"/>
</dbReference>
<evidence type="ECO:0000256" key="4">
    <source>
        <dbReference type="PROSITE-ProRule" id="PRU00335"/>
    </source>
</evidence>
<keyword evidence="1" id="KW-0805">Transcription regulation</keyword>
<dbReference type="Gene3D" id="1.10.357.10">
    <property type="entry name" value="Tetracycline Repressor, domain 2"/>
    <property type="match status" value="1"/>
</dbReference>
<dbReference type="Pfam" id="PF00440">
    <property type="entry name" value="TetR_N"/>
    <property type="match status" value="1"/>
</dbReference>